<dbReference type="Pfam" id="PF14604">
    <property type="entry name" value="SH3_9"/>
    <property type="match status" value="1"/>
</dbReference>
<feature type="compositionally biased region" description="Basic and acidic residues" evidence="6">
    <location>
        <begin position="39"/>
        <end position="56"/>
    </location>
</feature>
<keyword evidence="4" id="KW-0597">Phosphoprotein</keyword>
<keyword evidence="2 5" id="KW-0728">SH3 domain</keyword>
<dbReference type="PANTHER" id="PTHR15129">
    <property type="entry name" value="SRC-ASSOCIATED ADAPTOR PROTEIN"/>
    <property type="match status" value="1"/>
</dbReference>
<dbReference type="InterPro" id="IPR001452">
    <property type="entry name" value="SH3_domain"/>
</dbReference>
<dbReference type="RefSeq" id="XP_014679641.1">
    <property type="nucleotide sequence ID" value="XM_014824155.1"/>
</dbReference>
<feature type="compositionally biased region" description="Acidic residues" evidence="6">
    <location>
        <begin position="94"/>
        <end position="105"/>
    </location>
</feature>
<accession>A0ABM1F5C0</accession>
<gene>
    <name evidence="9" type="primary">LOC106819537</name>
</gene>
<sequence length="344" mass="37816">MTYLVHFQAQYRREQEDWKFAINTMVSDWMQQNGNEPEVEPRRLESANPEKERLFDEGEAGEEIYDDTEAPPTARPNSPTQASMLRGPGSHVADDDDDAIYEDTEAPPTVAPVTTSRSPGTYVQDDDDAIYEDTEAPPTARLNPAPSGAIFYPPAGYLSDDTDAIYEDTEAPPTACPIPAPVFRPAAAQPADDTDDIYDDTDAPSVRRDCPTVSPPPRPLPREPSTPSVYDVPFNKASPSSAAPPRNPSPRLPSPRIPSHRTLPPAAAAPPGDRSSRPIDYENWYLATWDCAAEQRDELTVTRGDMVRVVSRCYEDSGWWVAELNGSVGIVPIKFLTPAYTLVA</sequence>
<evidence type="ECO:0000256" key="6">
    <source>
        <dbReference type="SAM" id="MobiDB-lite"/>
    </source>
</evidence>
<organism evidence="8 9">
    <name type="scientific">Priapulus caudatus</name>
    <name type="common">Priapulid worm</name>
    <dbReference type="NCBI Taxonomy" id="37621"/>
    <lineage>
        <taxon>Eukaryota</taxon>
        <taxon>Metazoa</taxon>
        <taxon>Ecdysozoa</taxon>
        <taxon>Scalidophora</taxon>
        <taxon>Priapulida</taxon>
        <taxon>Priapulimorpha</taxon>
        <taxon>Priapulimorphida</taxon>
        <taxon>Priapulidae</taxon>
        <taxon>Priapulus</taxon>
    </lineage>
</organism>
<dbReference type="Gene3D" id="2.30.30.40">
    <property type="entry name" value="SH3 Domains"/>
    <property type="match status" value="1"/>
</dbReference>
<reference evidence="9" key="1">
    <citation type="submission" date="2025-08" db="UniProtKB">
        <authorList>
            <consortium name="RefSeq"/>
        </authorList>
    </citation>
    <scope>IDENTIFICATION</scope>
</reference>
<keyword evidence="8" id="KW-1185">Reference proteome</keyword>
<feature type="region of interest" description="Disordered" evidence="6">
    <location>
        <begin position="167"/>
        <end position="277"/>
    </location>
</feature>
<evidence type="ECO:0000256" key="4">
    <source>
        <dbReference type="ARBA" id="ARBA00022553"/>
    </source>
</evidence>
<protein>
    <submittedName>
        <fullName evidence="9">Extensin-like</fullName>
    </submittedName>
</protein>
<dbReference type="SMART" id="SM00326">
    <property type="entry name" value="SH3"/>
    <property type="match status" value="1"/>
</dbReference>
<feature type="compositionally biased region" description="Acidic residues" evidence="6">
    <location>
        <begin position="192"/>
        <end position="202"/>
    </location>
</feature>
<dbReference type="PROSITE" id="PS50002">
    <property type="entry name" value="SH3"/>
    <property type="match status" value="1"/>
</dbReference>
<feature type="compositionally biased region" description="Low complexity" evidence="6">
    <location>
        <begin position="106"/>
        <end position="115"/>
    </location>
</feature>
<evidence type="ECO:0000259" key="7">
    <source>
        <dbReference type="PROSITE" id="PS50002"/>
    </source>
</evidence>
<evidence type="ECO:0000256" key="3">
    <source>
        <dbReference type="ARBA" id="ARBA00022490"/>
    </source>
</evidence>
<feature type="compositionally biased region" description="Acidic residues" evidence="6">
    <location>
        <begin position="57"/>
        <end position="69"/>
    </location>
</feature>
<comment type="subcellular location">
    <subcellularLocation>
        <location evidence="1">Cytoplasm</location>
    </subcellularLocation>
</comment>
<feature type="region of interest" description="Disordered" evidence="6">
    <location>
        <begin position="31"/>
        <end position="128"/>
    </location>
</feature>
<feature type="compositionally biased region" description="Pro residues" evidence="6">
    <location>
        <begin position="245"/>
        <end position="256"/>
    </location>
</feature>
<dbReference type="InterPro" id="IPR037781">
    <property type="entry name" value="SKAP_fam"/>
</dbReference>
<dbReference type="Proteomes" id="UP000695022">
    <property type="component" value="Unplaced"/>
</dbReference>
<evidence type="ECO:0000256" key="2">
    <source>
        <dbReference type="ARBA" id="ARBA00022443"/>
    </source>
</evidence>
<evidence type="ECO:0000313" key="8">
    <source>
        <dbReference type="Proteomes" id="UP000695022"/>
    </source>
</evidence>
<dbReference type="SUPFAM" id="SSF50044">
    <property type="entry name" value="SH3-domain"/>
    <property type="match status" value="1"/>
</dbReference>
<dbReference type="GeneID" id="106819537"/>
<evidence type="ECO:0000313" key="9">
    <source>
        <dbReference type="RefSeq" id="XP_014679641.1"/>
    </source>
</evidence>
<evidence type="ECO:0000256" key="1">
    <source>
        <dbReference type="ARBA" id="ARBA00004496"/>
    </source>
</evidence>
<keyword evidence="3" id="KW-0963">Cytoplasm</keyword>
<dbReference type="PANTHER" id="PTHR15129:SF0">
    <property type="entry name" value="SH3 DOMAIN-CONTAINING PROTEIN"/>
    <property type="match status" value="1"/>
</dbReference>
<proteinExistence type="predicted"/>
<name>A0ABM1F5C0_PRICU</name>
<feature type="compositionally biased region" description="Pro residues" evidence="6">
    <location>
        <begin position="213"/>
        <end position="224"/>
    </location>
</feature>
<evidence type="ECO:0000256" key="5">
    <source>
        <dbReference type="PROSITE-ProRule" id="PRU00192"/>
    </source>
</evidence>
<feature type="domain" description="SH3" evidence="7">
    <location>
        <begin position="280"/>
        <end position="341"/>
    </location>
</feature>
<dbReference type="InterPro" id="IPR036028">
    <property type="entry name" value="SH3-like_dom_sf"/>
</dbReference>